<organism evidence="1 2">
    <name type="scientific">Melia azedarach</name>
    <name type="common">Chinaberry tree</name>
    <dbReference type="NCBI Taxonomy" id="155640"/>
    <lineage>
        <taxon>Eukaryota</taxon>
        <taxon>Viridiplantae</taxon>
        <taxon>Streptophyta</taxon>
        <taxon>Embryophyta</taxon>
        <taxon>Tracheophyta</taxon>
        <taxon>Spermatophyta</taxon>
        <taxon>Magnoliopsida</taxon>
        <taxon>eudicotyledons</taxon>
        <taxon>Gunneridae</taxon>
        <taxon>Pentapetalae</taxon>
        <taxon>rosids</taxon>
        <taxon>malvids</taxon>
        <taxon>Sapindales</taxon>
        <taxon>Meliaceae</taxon>
        <taxon>Melia</taxon>
    </lineage>
</organism>
<keyword evidence="2" id="KW-1185">Reference proteome</keyword>
<gene>
    <name evidence="1" type="ORF">OWV82_004766</name>
</gene>
<evidence type="ECO:0000313" key="2">
    <source>
        <dbReference type="Proteomes" id="UP001164539"/>
    </source>
</evidence>
<evidence type="ECO:0000313" key="1">
    <source>
        <dbReference type="EMBL" id="KAJ4725982.1"/>
    </source>
</evidence>
<dbReference type="EMBL" id="CM051395">
    <property type="protein sequence ID" value="KAJ4725982.1"/>
    <property type="molecule type" value="Genomic_DNA"/>
</dbReference>
<accession>A0ACC1YRA1</accession>
<sequence length="493" mass="56083">MRNLVTFLLLALVFCHGLTMVMGYREEDEDWRREREEEEEEGRAGRGERRQDWFLLQDSKHVVKTDAGDVRVIRGIGGRVIDRPLHIGLITMEPKTLFIPQYIDSSMILFVRRGEARVGCIYKDELVERRLKIGDIYRIPAGSAFYLINTGEGQKLHVISSIDPSESLGLGAFQSFYIGGGTYPTSILSGFGHETLSNAFNVTSEEVEEILSTQNEGPIVFISDSHSPSMWAKFLQLKEKERLEHLKRMVEFQQEPQDQEQEVEEEWSWRKLLKSVFRTQNKKERGTRKSPDSYNLYDRRPDFQNNYGWSIALDHSDYTPLKHSGIGVYLVNLTAGSMMAPHVNPTATEYGIVLRGSGRIQIVYPNGTSALNAKVREGDVFWVPRYFAFCQIASRTGPFEFFGFTTSAHKNRPQFLVGANSLLRTLPHPELAAAFGVSESRIRNFTEAQREAVILPTAAAAPPDMKKKMMTEFDKGPRVMIRSFGNDMIMGFN</sequence>
<proteinExistence type="predicted"/>
<reference evidence="1 2" key="1">
    <citation type="journal article" date="2023" name="Science">
        <title>Complex scaffold remodeling in plant triterpene biosynthesis.</title>
        <authorList>
            <person name="De La Pena R."/>
            <person name="Hodgson H."/>
            <person name="Liu J.C."/>
            <person name="Stephenson M.J."/>
            <person name="Martin A.C."/>
            <person name="Owen C."/>
            <person name="Harkess A."/>
            <person name="Leebens-Mack J."/>
            <person name="Jimenez L.E."/>
            <person name="Osbourn A."/>
            <person name="Sattely E.S."/>
        </authorList>
    </citation>
    <scope>NUCLEOTIDE SEQUENCE [LARGE SCALE GENOMIC DNA]</scope>
    <source>
        <strain evidence="2">cv. JPN11</strain>
        <tissue evidence="1">Leaf</tissue>
    </source>
</reference>
<comment type="caution">
    <text evidence="1">The sequence shown here is derived from an EMBL/GenBank/DDBJ whole genome shotgun (WGS) entry which is preliminary data.</text>
</comment>
<name>A0ACC1YRA1_MELAZ</name>
<dbReference type="Proteomes" id="UP001164539">
    <property type="component" value="Chromosome 2"/>
</dbReference>
<protein>
    <submittedName>
        <fullName evidence="1">Vicilin-like seed storage protein</fullName>
    </submittedName>
</protein>